<dbReference type="InterPro" id="IPR018060">
    <property type="entry name" value="HTH_AraC"/>
</dbReference>
<keyword evidence="2" id="KW-0238">DNA-binding</keyword>
<dbReference type="PRINTS" id="PR00032">
    <property type="entry name" value="HTHARAC"/>
</dbReference>
<feature type="domain" description="HTH araC/xylS-type" evidence="4">
    <location>
        <begin position="182"/>
        <end position="281"/>
    </location>
</feature>
<keyword evidence="1" id="KW-0805">Transcription regulation</keyword>
<dbReference type="KEGG" id="jpo:G7058_04615"/>
<sequence length="288" mass="33572">MQDFVVATRQKGITYELDFNTHDSNELLLLHGGNCRFLVDNQFYYLQPGNLLMLDGNVVHKAYVFGDPLAYERSLLKFRTDWIQPLLKELQVEEVLTLFDESKKGTLRQFSKKGEATVEGMFRDIEAVFGEYTEGVVQEYTPVEEAKMKLMVAQLLIYMYESKETRVKKEDTLRDDKTKMVEKISNYLFSNFARSITVEDVAYEVGLTKSYMSHLFKDITGNTVMNYLMNYRLSQARNFLIERPDESIREISADCGFKSEAHFSRFFKKNIGITPSEYRKNNIEQGEM</sequence>
<keyword evidence="3" id="KW-0804">Transcription</keyword>
<dbReference type="InterPro" id="IPR037923">
    <property type="entry name" value="HTH-like"/>
</dbReference>
<evidence type="ECO:0000313" key="5">
    <source>
        <dbReference type="EMBL" id="QIK51402.1"/>
    </source>
</evidence>
<dbReference type="GeneID" id="94552550"/>
<accession>A0A6G7WGN0</accession>
<dbReference type="PANTHER" id="PTHR43280">
    <property type="entry name" value="ARAC-FAMILY TRANSCRIPTIONAL REGULATOR"/>
    <property type="match status" value="1"/>
</dbReference>
<gene>
    <name evidence="5" type="ORF">G7058_04615</name>
</gene>
<dbReference type="RefSeq" id="WP_166062458.1">
    <property type="nucleotide sequence ID" value="NZ_CP049889.1"/>
</dbReference>
<dbReference type="PROSITE" id="PS00041">
    <property type="entry name" value="HTH_ARAC_FAMILY_1"/>
    <property type="match status" value="1"/>
</dbReference>
<dbReference type="InterPro" id="IPR018062">
    <property type="entry name" value="HTH_AraC-typ_CS"/>
</dbReference>
<dbReference type="Pfam" id="PF12833">
    <property type="entry name" value="HTH_18"/>
    <property type="match status" value="1"/>
</dbReference>
<proteinExistence type="predicted"/>
<protein>
    <submittedName>
        <fullName evidence="5">AraC family transcriptional regulator</fullName>
    </submittedName>
</protein>
<evidence type="ECO:0000256" key="3">
    <source>
        <dbReference type="ARBA" id="ARBA00023163"/>
    </source>
</evidence>
<dbReference type="Pfam" id="PF02311">
    <property type="entry name" value="AraC_binding"/>
    <property type="match status" value="1"/>
</dbReference>
<dbReference type="EMBL" id="CP049889">
    <property type="protein sequence ID" value="QIK51402.1"/>
    <property type="molecule type" value="Genomic_DNA"/>
</dbReference>
<evidence type="ECO:0000259" key="4">
    <source>
        <dbReference type="PROSITE" id="PS01124"/>
    </source>
</evidence>
<dbReference type="Gene3D" id="1.10.10.60">
    <property type="entry name" value="Homeodomain-like"/>
    <property type="match status" value="2"/>
</dbReference>
<dbReference type="InterPro" id="IPR009057">
    <property type="entry name" value="Homeodomain-like_sf"/>
</dbReference>
<organism evidence="5 6">
    <name type="scientific">Jeotgalibaca porci</name>
    <dbReference type="NCBI Taxonomy" id="1868793"/>
    <lineage>
        <taxon>Bacteria</taxon>
        <taxon>Bacillati</taxon>
        <taxon>Bacillota</taxon>
        <taxon>Bacilli</taxon>
        <taxon>Lactobacillales</taxon>
        <taxon>Carnobacteriaceae</taxon>
        <taxon>Jeotgalibaca</taxon>
    </lineage>
</organism>
<dbReference type="InterPro" id="IPR003313">
    <property type="entry name" value="AraC-bd"/>
</dbReference>
<dbReference type="InterPro" id="IPR020449">
    <property type="entry name" value="Tscrpt_reg_AraC-type_HTH"/>
</dbReference>
<dbReference type="Proteomes" id="UP000501830">
    <property type="component" value="Chromosome"/>
</dbReference>
<dbReference type="AlphaFoldDB" id="A0A6G7WGN0"/>
<keyword evidence="6" id="KW-1185">Reference proteome</keyword>
<dbReference type="GO" id="GO:0043565">
    <property type="term" value="F:sequence-specific DNA binding"/>
    <property type="evidence" value="ECO:0007669"/>
    <property type="project" value="InterPro"/>
</dbReference>
<dbReference type="SMART" id="SM00342">
    <property type="entry name" value="HTH_ARAC"/>
    <property type="match status" value="1"/>
</dbReference>
<dbReference type="SUPFAM" id="SSF51215">
    <property type="entry name" value="Regulatory protein AraC"/>
    <property type="match status" value="1"/>
</dbReference>
<dbReference type="PROSITE" id="PS01124">
    <property type="entry name" value="HTH_ARAC_FAMILY_2"/>
    <property type="match status" value="1"/>
</dbReference>
<reference evidence="5 6" key="1">
    <citation type="journal article" date="2017" name="Int. J. Syst. Evol. Microbiol.">
        <title>Jeotgalibaca porci sp. nov. and Jeotgalibaca arthritidis sp. nov., isolated from pigs, and emended description of the genus Jeotgalibaca.</title>
        <authorList>
            <person name="Zamora L."/>
            <person name="Perez-Sancho M."/>
            <person name="Dominguez L."/>
            <person name="Fernandez-Garayzabal J.F."/>
            <person name="Vela A.I."/>
        </authorList>
    </citation>
    <scope>NUCLEOTIDE SEQUENCE [LARGE SCALE GENOMIC DNA]</scope>
    <source>
        <strain evidence="5 6">CCUG 69148</strain>
    </source>
</reference>
<evidence type="ECO:0000256" key="1">
    <source>
        <dbReference type="ARBA" id="ARBA00023015"/>
    </source>
</evidence>
<name>A0A6G7WGN0_9LACT</name>
<evidence type="ECO:0000256" key="2">
    <source>
        <dbReference type="ARBA" id="ARBA00023125"/>
    </source>
</evidence>
<dbReference type="SUPFAM" id="SSF46689">
    <property type="entry name" value="Homeodomain-like"/>
    <property type="match status" value="2"/>
</dbReference>
<evidence type="ECO:0000313" key="6">
    <source>
        <dbReference type="Proteomes" id="UP000501830"/>
    </source>
</evidence>
<dbReference type="GO" id="GO:0003700">
    <property type="term" value="F:DNA-binding transcription factor activity"/>
    <property type="evidence" value="ECO:0007669"/>
    <property type="project" value="InterPro"/>
</dbReference>
<dbReference type="PANTHER" id="PTHR43280:SF2">
    <property type="entry name" value="HTH-TYPE TRANSCRIPTIONAL REGULATOR EXSA"/>
    <property type="match status" value="1"/>
</dbReference>